<keyword evidence="1" id="KW-0472">Membrane</keyword>
<sequence length="85" mass="9145">MGILGAALGGIGRMFVRKVTTVDTETGDESTRRQVTPFGKGSIIVIGGALLYHFILWPVLNYHFPHYGFPPIDAALLTVLTGLGM</sequence>
<gene>
    <name evidence="2" type="ORF">SAMN02910291_00759</name>
</gene>
<dbReference type="EMBL" id="FPIW01000008">
    <property type="protein sequence ID" value="SFW30358.1"/>
    <property type="molecule type" value="Genomic_DNA"/>
</dbReference>
<dbReference type="AlphaFoldDB" id="A0AA94HRH8"/>
<proteinExistence type="predicted"/>
<evidence type="ECO:0000256" key="1">
    <source>
        <dbReference type="SAM" id="Phobius"/>
    </source>
</evidence>
<dbReference type="Proteomes" id="UP000182680">
    <property type="component" value="Unassembled WGS sequence"/>
</dbReference>
<evidence type="ECO:0000313" key="2">
    <source>
        <dbReference type="EMBL" id="SFW30358.1"/>
    </source>
</evidence>
<keyword evidence="1" id="KW-1133">Transmembrane helix</keyword>
<comment type="caution">
    <text evidence="2">The sequence shown here is derived from an EMBL/GenBank/DDBJ whole genome shotgun (WGS) entry which is preliminary data.</text>
</comment>
<name>A0AA94HRH8_DESDE</name>
<evidence type="ECO:0000313" key="3">
    <source>
        <dbReference type="Proteomes" id="UP000182680"/>
    </source>
</evidence>
<organism evidence="2 3">
    <name type="scientific">Desulfovibrio desulfuricans</name>
    <dbReference type="NCBI Taxonomy" id="876"/>
    <lineage>
        <taxon>Bacteria</taxon>
        <taxon>Pseudomonadati</taxon>
        <taxon>Thermodesulfobacteriota</taxon>
        <taxon>Desulfovibrionia</taxon>
        <taxon>Desulfovibrionales</taxon>
        <taxon>Desulfovibrionaceae</taxon>
        <taxon>Desulfovibrio</taxon>
    </lineage>
</organism>
<dbReference type="RefSeq" id="WP_072311426.1">
    <property type="nucleotide sequence ID" value="NZ_FPIW01000008.1"/>
</dbReference>
<keyword evidence="1" id="KW-0812">Transmembrane</keyword>
<protein>
    <submittedName>
        <fullName evidence="2">Uncharacterized protein</fullName>
    </submittedName>
</protein>
<accession>A0AA94HRH8</accession>
<feature type="transmembrane region" description="Helical" evidence="1">
    <location>
        <begin position="41"/>
        <end position="60"/>
    </location>
</feature>
<reference evidence="3" key="1">
    <citation type="submission" date="2016-11" db="EMBL/GenBank/DDBJ databases">
        <authorList>
            <person name="Jaros S."/>
            <person name="Januszkiewicz K."/>
            <person name="Wedrychowicz H."/>
        </authorList>
    </citation>
    <scope>NUCLEOTIDE SEQUENCE [LARGE SCALE GENOMIC DNA]</scope>
    <source>
        <strain evidence="3">DSM 7057</strain>
    </source>
</reference>